<dbReference type="GO" id="GO:0071972">
    <property type="term" value="F:peptidoglycan L,D-transpeptidase activity"/>
    <property type="evidence" value="ECO:0007669"/>
    <property type="project" value="TreeGrafter"/>
</dbReference>
<evidence type="ECO:0000256" key="5">
    <source>
        <dbReference type="ARBA" id="ARBA00022692"/>
    </source>
</evidence>
<dbReference type="Pfam" id="PF03717">
    <property type="entry name" value="PBP_dimer"/>
    <property type="match status" value="1"/>
</dbReference>
<keyword evidence="7" id="KW-0573">Peptidoglycan synthesis</keyword>
<keyword evidence="9 11" id="KW-0472">Membrane</keyword>
<evidence type="ECO:0000256" key="2">
    <source>
        <dbReference type="ARBA" id="ARBA00004236"/>
    </source>
</evidence>
<dbReference type="EMBL" id="AP019307">
    <property type="protein sequence ID" value="BBH18079.1"/>
    <property type="molecule type" value="Genomic_DNA"/>
</dbReference>
<gene>
    <name evidence="14" type="ORF">Back2_23660</name>
</gene>
<keyword evidence="15" id="KW-1185">Reference proteome</keyword>
<protein>
    <submittedName>
        <fullName evidence="14">Penicillin-binding protein 2</fullName>
    </submittedName>
</protein>
<name>A0A3G9J507_9ACTN</name>
<accession>A0A3G9J507</accession>
<dbReference type="GO" id="GO:0009252">
    <property type="term" value="P:peptidoglycan biosynthetic process"/>
    <property type="evidence" value="ECO:0007669"/>
    <property type="project" value="UniProtKB-KW"/>
</dbReference>
<dbReference type="PANTHER" id="PTHR30627:SF2">
    <property type="entry name" value="PEPTIDOGLYCAN D,D-TRANSPEPTIDASE MRDA"/>
    <property type="match status" value="1"/>
</dbReference>
<dbReference type="GO" id="GO:0005886">
    <property type="term" value="C:plasma membrane"/>
    <property type="evidence" value="ECO:0007669"/>
    <property type="project" value="UniProtKB-SubCell"/>
</dbReference>
<keyword evidence="8 11" id="KW-1133">Transmembrane helix</keyword>
<keyword evidence="4" id="KW-1003">Cell membrane</keyword>
<dbReference type="SUPFAM" id="SSF56601">
    <property type="entry name" value="beta-lactamase/transpeptidase-like"/>
    <property type="match status" value="1"/>
</dbReference>
<dbReference type="Gene3D" id="3.30.1390.30">
    <property type="entry name" value="Penicillin-binding protein 2a, domain 3"/>
    <property type="match status" value="1"/>
</dbReference>
<feature type="domain" description="Penicillin-binding protein dimerisation" evidence="13">
    <location>
        <begin position="57"/>
        <end position="235"/>
    </location>
</feature>
<dbReference type="PANTHER" id="PTHR30627">
    <property type="entry name" value="PEPTIDOGLYCAN D,D-TRANSPEPTIDASE"/>
    <property type="match status" value="1"/>
</dbReference>
<dbReference type="InterPro" id="IPR005311">
    <property type="entry name" value="PBP_dimer"/>
</dbReference>
<evidence type="ECO:0000256" key="1">
    <source>
        <dbReference type="ARBA" id="ARBA00004167"/>
    </source>
</evidence>
<evidence type="ECO:0000256" key="9">
    <source>
        <dbReference type="ARBA" id="ARBA00023136"/>
    </source>
</evidence>
<dbReference type="GO" id="GO:0008360">
    <property type="term" value="P:regulation of cell shape"/>
    <property type="evidence" value="ECO:0007669"/>
    <property type="project" value="UniProtKB-KW"/>
</dbReference>
<dbReference type="RefSeq" id="WP_125569436.1">
    <property type="nucleotide sequence ID" value="NZ_AP019307.1"/>
</dbReference>
<evidence type="ECO:0000313" key="14">
    <source>
        <dbReference type="EMBL" id="BBH18079.1"/>
    </source>
</evidence>
<dbReference type="Pfam" id="PF00905">
    <property type="entry name" value="Transpeptidase"/>
    <property type="match status" value="1"/>
</dbReference>
<dbReference type="Proteomes" id="UP000271573">
    <property type="component" value="Chromosome"/>
</dbReference>
<dbReference type="InterPro" id="IPR012338">
    <property type="entry name" value="Beta-lactam/transpept-like"/>
</dbReference>
<dbReference type="GO" id="GO:0008658">
    <property type="term" value="F:penicillin binding"/>
    <property type="evidence" value="ECO:0007669"/>
    <property type="project" value="InterPro"/>
</dbReference>
<evidence type="ECO:0000256" key="6">
    <source>
        <dbReference type="ARBA" id="ARBA00022960"/>
    </source>
</evidence>
<evidence type="ECO:0000256" key="11">
    <source>
        <dbReference type="SAM" id="Phobius"/>
    </source>
</evidence>
<feature type="transmembrane region" description="Helical" evidence="11">
    <location>
        <begin position="12"/>
        <end position="33"/>
    </location>
</feature>
<evidence type="ECO:0000256" key="4">
    <source>
        <dbReference type="ARBA" id="ARBA00022475"/>
    </source>
</evidence>
<dbReference type="InterPro" id="IPR001460">
    <property type="entry name" value="PCN-bd_Tpept"/>
</dbReference>
<evidence type="ECO:0000256" key="8">
    <source>
        <dbReference type="ARBA" id="ARBA00022989"/>
    </source>
</evidence>
<evidence type="ECO:0000256" key="10">
    <source>
        <dbReference type="ARBA" id="ARBA00023316"/>
    </source>
</evidence>
<evidence type="ECO:0000313" key="15">
    <source>
        <dbReference type="Proteomes" id="UP000271573"/>
    </source>
</evidence>
<feature type="domain" description="Penicillin-binding protein transpeptidase" evidence="12">
    <location>
        <begin position="292"/>
        <end position="653"/>
    </location>
</feature>
<dbReference type="AlphaFoldDB" id="A0A3G9J507"/>
<sequence>MSSAAETSSRLRLVVIATLLGSLFVTLGVRLYYVQVVRGDTYQTVAKDESMRKIILQPARGLIVDDRGVPLANNRSVVDISLDRAVLAKMPTADRATALKRASQALHLSTSVIEKKIRTFRGGTVEPVPLVSDAAANVWIPIQEQPEVYKELVVNTSDTARNYPAPGGVNAADILGYISSITSAEYAKAQASNDPTLNATSVVGRAGVEQTYDKWLRGVPGYRAFAVDPNGQPIGGEGGEEIVQPQAGDTLVTSIDSRVQALAEQQLNQAIQTARNTVDTKVTHRKFVADWGAVVVMQAKTGRIVAMAQQPTYDPNMWVGGISTRNYTQLQSSGALLSRALQAQFPPGSTWKPFMTVGALSAGMAGSDKLDCSSGLMIGNRNFGNFDGESLGYIDFGEALAASCDTFFYRVGLHFWNQYGSNPADQNAKDPLGAMARQFGFGTPTGVDIPGESTGLVGDRQGKYAYWKQLKNYYCGVYAKNPTAWDARDFCIEGNYFRQGDAANFTIGQGENAVTPMQLARAYAALSNGGTVFEPTVGKAIVGPNGTVIQAIKPKVVRHVNGSAGAIDYVNNALIGTLKGQPAQPFNGTLAWKFGGFPVDQLGIRGKTGSAEGGVGKSSTGWVATYNKDYVVVMVIDQAGTGSGSSGDAVRAIWSALYGVGGPANAQTVDPKNAIFPNGIPTALPKIPADGGLQPAKGTQP</sequence>
<comment type="subcellular location">
    <subcellularLocation>
        <location evidence="2">Cell membrane</location>
    </subcellularLocation>
    <subcellularLocation>
        <location evidence="1">Membrane</location>
        <topology evidence="1">Single-pass membrane protein</topology>
    </subcellularLocation>
</comment>
<dbReference type="InterPro" id="IPR036138">
    <property type="entry name" value="PBP_dimer_sf"/>
</dbReference>
<evidence type="ECO:0000259" key="12">
    <source>
        <dbReference type="Pfam" id="PF00905"/>
    </source>
</evidence>
<organism evidence="14 15">
    <name type="scientific">Nocardioides baekrokdamisoli</name>
    <dbReference type="NCBI Taxonomy" id="1804624"/>
    <lineage>
        <taxon>Bacteria</taxon>
        <taxon>Bacillati</taxon>
        <taxon>Actinomycetota</taxon>
        <taxon>Actinomycetes</taxon>
        <taxon>Propionibacteriales</taxon>
        <taxon>Nocardioidaceae</taxon>
        <taxon>Nocardioides</taxon>
    </lineage>
</organism>
<proteinExistence type="inferred from homology"/>
<evidence type="ECO:0000259" key="13">
    <source>
        <dbReference type="Pfam" id="PF03717"/>
    </source>
</evidence>
<dbReference type="InterPro" id="IPR050515">
    <property type="entry name" value="Beta-lactam/transpept"/>
</dbReference>
<reference evidence="14 15" key="1">
    <citation type="submission" date="2018-11" db="EMBL/GenBank/DDBJ databases">
        <title>Complete genome sequence of Nocardioides baekrokdamisoli strain KCTC 39748.</title>
        <authorList>
            <person name="Kang S.W."/>
            <person name="Lee K.C."/>
            <person name="Kim K.K."/>
            <person name="Kim J.S."/>
            <person name="Kim D.S."/>
            <person name="Ko S.H."/>
            <person name="Yang S.H."/>
            <person name="Shin Y.K."/>
            <person name="Lee J.S."/>
        </authorList>
    </citation>
    <scope>NUCLEOTIDE SEQUENCE [LARGE SCALE GENOMIC DNA]</scope>
    <source>
        <strain evidence="14 15">KCTC 39748</strain>
    </source>
</reference>
<dbReference type="SUPFAM" id="SSF56519">
    <property type="entry name" value="Penicillin binding protein dimerisation domain"/>
    <property type="match status" value="1"/>
</dbReference>
<keyword evidence="6" id="KW-0133">Cell shape</keyword>
<dbReference type="Gene3D" id="3.90.1310.10">
    <property type="entry name" value="Penicillin-binding protein 2a (Domain 2)"/>
    <property type="match status" value="1"/>
</dbReference>
<keyword evidence="10" id="KW-0961">Cell wall biogenesis/degradation</keyword>
<comment type="similarity">
    <text evidence="3">Belongs to the transpeptidase family.</text>
</comment>
<keyword evidence="5 11" id="KW-0812">Transmembrane</keyword>
<dbReference type="Gene3D" id="3.40.710.10">
    <property type="entry name" value="DD-peptidase/beta-lactamase superfamily"/>
    <property type="match status" value="1"/>
</dbReference>
<evidence type="ECO:0000256" key="3">
    <source>
        <dbReference type="ARBA" id="ARBA00007171"/>
    </source>
</evidence>
<evidence type="ECO:0000256" key="7">
    <source>
        <dbReference type="ARBA" id="ARBA00022984"/>
    </source>
</evidence>
<dbReference type="GO" id="GO:0071555">
    <property type="term" value="P:cell wall organization"/>
    <property type="evidence" value="ECO:0007669"/>
    <property type="project" value="UniProtKB-KW"/>
</dbReference>
<dbReference type="KEGG" id="nbe:Back2_23660"/>
<dbReference type="OrthoDB" id="9766847at2"/>